<feature type="domain" description="DUF3669" evidence="1">
    <location>
        <begin position="236"/>
        <end position="298"/>
    </location>
</feature>
<organism evidence="2 3">
    <name type="scientific">Conoideocrella luteorostrata</name>
    <dbReference type="NCBI Taxonomy" id="1105319"/>
    <lineage>
        <taxon>Eukaryota</taxon>
        <taxon>Fungi</taxon>
        <taxon>Dikarya</taxon>
        <taxon>Ascomycota</taxon>
        <taxon>Pezizomycotina</taxon>
        <taxon>Sordariomycetes</taxon>
        <taxon>Hypocreomycetidae</taxon>
        <taxon>Hypocreales</taxon>
        <taxon>Clavicipitaceae</taxon>
        <taxon>Conoideocrella</taxon>
    </lineage>
</organism>
<comment type="caution">
    <text evidence="2">The sequence shown here is derived from an EMBL/GenBank/DDBJ whole genome shotgun (WGS) entry which is preliminary data.</text>
</comment>
<name>A0AAJ0FWY8_9HYPO</name>
<dbReference type="EMBL" id="JASWJB010000297">
    <property type="protein sequence ID" value="KAK2591960.1"/>
    <property type="molecule type" value="Genomic_DNA"/>
</dbReference>
<dbReference type="InterPro" id="IPR022137">
    <property type="entry name" value="Znf_prot_DUF3669"/>
</dbReference>
<evidence type="ECO:0000259" key="1">
    <source>
        <dbReference type="Pfam" id="PF12417"/>
    </source>
</evidence>
<accession>A0AAJ0FWY8</accession>
<dbReference type="Pfam" id="PF12417">
    <property type="entry name" value="DUF3669"/>
    <property type="match status" value="1"/>
</dbReference>
<evidence type="ECO:0000313" key="2">
    <source>
        <dbReference type="EMBL" id="KAK2591960.1"/>
    </source>
</evidence>
<evidence type="ECO:0000313" key="3">
    <source>
        <dbReference type="Proteomes" id="UP001251528"/>
    </source>
</evidence>
<reference evidence="2" key="1">
    <citation type="submission" date="2023-06" db="EMBL/GenBank/DDBJ databases">
        <title>Conoideocrella luteorostrata (Hypocreales: Clavicipitaceae), a potential biocontrol fungus for elongate hemlock scale in United States Christmas tree production areas.</title>
        <authorList>
            <person name="Barrett H."/>
            <person name="Lovett B."/>
            <person name="Macias A.M."/>
            <person name="Stajich J.E."/>
            <person name="Kasson M.T."/>
        </authorList>
    </citation>
    <scope>NUCLEOTIDE SEQUENCE</scope>
    <source>
        <strain evidence="2">ARSEF 14590</strain>
    </source>
</reference>
<dbReference type="PANTHER" id="PTHR40780">
    <property type="entry name" value="DUF3669 DOMAIN-CONTAINING PROTEIN"/>
    <property type="match status" value="1"/>
</dbReference>
<proteinExistence type="predicted"/>
<gene>
    <name evidence="2" type="ORF">QQS21_010332</name>
</gene>
<keyword evidence="3" id="KW-1185">Reference proteome</keyword>
<sequence>MDSNNITLFATNSLRRIGFGHCGSVWGTLRSSDAACSHIPIVIKREDASPGRDIENEVLVQSQICAERLSSTLIPRCLGLVDSQDKRWDQILPLLPQGSERCRAMISEKIGTLSIQAQALLVDMYSPEANRDMLKRDLYSGKSEHCLARIYLGRRRQARPSQGQKRRRFFSLRNFPLHVDQAEELGLPCRDYAKAMAEALATLHWKFRTNAADVEFVLGARRGLGGSNIPLGQHVLWVLDFDCCQPIKADESGLELIARAFWRNDPYYPRAGSALDRDQELWDIFAAEYLQVGIKMARNYPRKGEMVEDLCTLVHGAVRRIVETKEKWKGGAHP</sequence>
<dbReference type="AlphaFoldDB" id="A0AAJ0FWY8"/>
<dbReference type="Proteomes" id="UP001251528">
    <property type="component" value="Unassembled WGS sequence"/>
</dbReference>
<protein>
    <recommendedName>
        <fullName evidence="1">DUF3669 domain-containing protein</fullName>
    </recommendedName>
</protein>
<dbReference type="PANTHER" id="PTHR40780:SF3">
    <property type="entry name" value="DUF3669 DOMAIN-CONTAINING PROTEIN"/>
    <property type="match status" value="1"/>
</dbReference>